<dbReference type="Proteomes" id="UP000886653">
    <property type="component" value="Unassembled WGS sequence"/>
</dbReference>
<comment type="caution">
    <text evidence="1">The sequence shown here is derived from an EMBL/GenBank/DDBJ whole genome shotgun (WGS) entry which is preliminary data.</text>
</comment>
<protein>
    <recommendedName>
        <fullName evidence="3">DEAD/DEAH box helicase domain-containing protein</fullName>
    </recommendedName>
</protein>
<dbReference type="Gene3D" id="3.40.50.300">
    <property type="entry name" value="P-loop containing nucleotide triphosphate hydrolases"/>
    <property type="match status" value="1"/>
</dbReference>
<organism evidence="1 2">
    <name type="scientific">Cronartium quercuum f. sp. fusiforme G11</name>
    <dbReference type="NCBI Taxonomy" id="708437"/>
    <lineage>
        <taxon>Eukaryota</taxon>
        <taxon>Fungi</taxon>
        <taxon>Dikarya</taxon>
        <taxon>Basidiomycota</taxon>
        <taxon>Pucciniomycotina</taxon>
        <taxon>Pucciniomycetes</taxon>
        <taxon>Pucciniales</taxon>
        <taxon>Coleosporiaceae</taxon>
        <taxon>Cronartium</taxon>
    </lineage>
</organism>
<evidence type="ECO:0008006" key="3">
    <source>
        <dbReference type="Google" id="ProtNLM"/>
    </source>
</evidence>
<evidence type="ECO:0000313" key="1">
    <source>
        <dbReference type="EMBL" id="KAG0150681.1"/>
    </source>
</evidence>
<dbReference type="OrthoDB" id="10261556at2759"/>
<reference evidence="1" key="1">
    <citation type="submission" date="2013-11" db="EMBL/GenBank/DDBJ databases">
        <title>Genome sequence of the fusiform rust pathogen reveals effectors for host alternation and coevolution with pine.</title>
        <authorList>
            <consortium name="DOE Joint Genome Institute"/>
            <person name="Smith K."/>
            <person name="Pendleton A."/>
            <person name="Kubisiak T."/>
            <person name="Anderson C."/>
            <person name="Salamov A."/>
            <person name="Aerts A."/>
            <person name="Riley R."/>
            <person name="Clum A."/>
            <person name="Lindquist E."/>
            <person name="Ence D."/>
            <person name="Campbell M."/>
            <person name="Kronenberg Z."/>
            <person name="Feau N."/>
            <person name="Dhillon B."/>
            <person name="Hamelin R."/>
            <person name="Burleigh J."/>
            <person name="Smith J."/>
            <person name="Yandell M."/>
            <person name="Nelson C."/>
            <person name="Grigoriev I."/>
            <person name="Davis J."/>
        </authorList>
    </citation>
    <scope>NUCLEOTIDE SEQUENCE</scope>
    <source>
        <strain evidence="1">G11</strain>
    </source>
</reference>
<accession>A0A9P6TFI8</accession>
<feature type="non-terminal residue" evidence="1">
    <location>
        <position position="1"/>
    </location>
</feature>
<feature type="non-terminal residue" evidence="1">
    <location>
        <position position="78"/>
    </location>
</feature>
<dbReference type="EMBL" id="MU167217">
    <property type="protein sequence ID" value="KAG0150681.1"/>
    <property type="molecule type" value="Genomic_DNA"/>
</dbReference>
<evidence type="ECO:0000313" key="2">
    <source>
        <dbReference type="Proteomes" id="UP000886653"/>
    </source>
</evidence>
<sequence length="78" mass="8812">NDDDQREVLQSCFCAKYNVDARDLQIESVLSLMRQRDTFLLASTGYGKSRTPELYLLMYPKGSRAIVLVLNPLDALGD</sequence>
<name>A0A9P6TFI8_9BASI</name>
<dbReference type="AlphaFoldDB" id="A0A9P6TFI8"/>
<dbReference type="SUPFAM" id="SSF52540">
    <property type="entry name" value="P-loop containing nucleoside triphosphate hydrolases"/>
    <property type="match status" value="1"/>
</dbReference>
<gene>
    <name evidence="1" type="ORF">CROQUDRAFT_15131</name>
</gene>
<keyword evidence="2" id="KW-1185">Reference proteome</keyword>
<proteinExistence type="predicted"/>
<dbReference type="InterPro" id="IPR027417">
    <property type="entry name" value="P-loop_NTPase"/>
</dbReference>